<name>A0A2K3V1L7_9DEIO</name>
<evidence type="ECO:0000256" key="3">
    <source>
        <dbReference type="SAM" id="Phobius"/>
    </source>
</evidence>
<dbReference type="Proteomes" id="UP000236379">
    <property type="component" value="Unassembled WGS sequence"/>
</dbReference>
<evidence type="ECO:0000256" key="1">
    <source>
        <dbReference type="ARBA" id="ARBA00004442"/>
    </source>
</evidence>
<gene>
    <name evidence="4" type="ORF">CVO96_16095</name>
</gene>
<dbReference type="Pfam" id="PF07963">
    <property type="entry name" value="N_methyl"/>
    <property type="match status" value="1"/>
</dbReference>
<dbReference type="NCBIfam" id="TIGR02532">
    <property type="entry name" value="IV_pilin_GFxxxE"/>
    <property type="match status" value="1"/>
</dbReference>
<evidence type="ECO:0000313" key="5">
    <source>
        <dbReference type="Proteomes" id="UP000236379"/>
    </source>
</evidence>
<dbReference type="PROSITE" id="PS00409">
    <property type="entry name" value="PROKAR_NTER_METHYL"/>
    <property type="match status" value="1"/>
</dbReference>
<comment type="subcellular location">
    <subcellularLocation>
        <location evidence="1">Cell outer membrane</location>
    </subcellularLocation>
</comment>
<dbReference type="GO" id="GO:0009279">
    <property type="term" value="C:cell outer membrane"/>
    <property type="evidence" value="ECO:0007669"/>
    <property type="project" value="UniProtKB-SubCell"/>
</dbReference>
<evidence type="ECO:0008006" key="6">
    <source>
        <dbReference type="Google" id="ProtNLM"/>
    </source>
</evidence>
<proteinExistence type="predicted"/>
<evidence type="ECO:0000313" key="4">
    <source>
        <dbReference type="EMBL" id="PNY82668.1"/>
    </source>
</evidence>
<protein>
    <recommendedName>
        <fullName evidence="6">Prepilin-type cleavage/methylation domain-containing protein</fullName>
    </recommendedName>
</protein>
<dbReference type="RefSeq" id="WP_103313100.1">
    <property type="nucleotide sequence ID" value="NZ_PPPD01000001.1"/>
</dbReference>
<feature type="transmembrane region" description="Helical" evidence="3">
    <location>
        <begin position="21"/>
        <end position="43"/>
    </location>
</feature>
<dbReference type="InterPro" id="IPR012902">
    <property type="entry name" value="N_methyl_site"/>
</dbReference>
<keyword evidence="5" id="KW-1185">Reference proteome</keyword>
<organism evidence="4 5">
    <name type="scientific">Deinococcus koreensis</name>
    <dbReference type="NCBI Taxonomy" id="2054903"/>
    <lineage>
        <taxon>Bacteria</taxon>
        <taxon>Thermotogati</taxon>
        <taxon>Deinococcota</taxon>
        <taxon>Deinococci</taxon>
        <taxon>Deinococcales</taxon>
        <taxon>Deinococcaceae</taxon>
        <taxon>Deinococcus</taxon>
    </lineage>
</organism>
<dbReference type="EMBL" id="PPPD01000001">
    <property type="protein sequence ID" value="PNY82668.1"/>
    <property type="molecule type" value="Genomic_DNA"/>
</dbReference>
<sequence>MTGPASRQSQSAARPPARQGFTLPEVLMAIVVLVVGILVVAGMQSASLRASHQASEAQQATALVRSKIEGLRAQPATLSTRCVSGEVVGAFTLNCTPIPCTLNAAADLNCAVGLSTPVAYRIDLRIERTPDAREILSVVTVIAL</sequence>
<dbReference type="AlphaFoldDB" id="A0A2K3V1L7"/>
<accession>A0A2K3V1L7</accession>
<keyword evidence="2" id="KW-0998">Cell outer membrane</keyword>
<keyword evidence="3" id="KW-1133">Transmembrane helix</keyword>
<keyword evidence="3" id="KW-0472">Membrane</keyword>
<keyword evidence="3" id="KW-0812">Transmembrane</keyword>
<comment type="caution">
    <text evidence="4">The sequence shown here is derived from an EMBL/GenBank/DDBJ whole genome shotgun (WGS) entry which is preliminary data.</text>
</comment>
<evidence type="ECO:0000256" key="2">
    <source>
        <dbReference type="ARBA" id="ARBA00023237"/>
    </source>
</evidence>
<reference evidence="4 5" key="1">
    <citation type="submission" date="2018-01" db="EMBL/GenBank/DDBJ databases">
        <title>Deinococcus koreensis sp. nov., a radiation-resistant bacterium isolated from river water.</title>
        <authorList>
            <person name="Choi A."/>
        </authorList>
    </citation>
    <scope>NUCLEOTIDE SEQUENCE [LARGE SCALE GENOMIC DNA]</scope>
    <source>
        <strain evidence="4 5">SJW1-2</strain>
    </source>
</reference>